<dbReference type="InterPro" id="IPR003593">
    <property type="entry name" value="AAA+_ATPase"/>
</dbReference>
<sequence>MFILKYAYYFQKRWRSVKSRRRDGVDPIKTAFEHMKRVKKPPIPLKSFSSIESMEEEISEVVTFLRNPRAFQEMGARAPRGVLIVGERGTGKTSLALAIAAEAKVPVVKIKARQLEAGMWVGQSASNVRELFQTARDLAPVILFIEDFDLFAGVRGKFIHTENQDHEAFINQLLVELDGFEKQDGVVLMATTRNLKQIDEALKRPGRMDRIFHLQRPTQAERENILYSAAKETMDDQLIDYVDWKKVYNKFFF</sequence>
<protein>
    <submittedName>
        <fullName evidence="2">Variant 4</fullName>
    </submittedName>
</protein>
<dbReference type="Gene3D" id="3.40.50.300">
    <property type="entry name" value="P-loop containing nucleotide triphosphate hydrolases"/>
    <property type="match status" value="1"/>
</dbReference>
<dbReference type="SMART" id="SM00382">
    <property type="entry name" value="AAA"/>
    <property type="match status" value="1"/>
</dbReference>
<dbReference type="SUPFAM" id="SSF52540">
    <property type="entry name" value="P-loop containing nucleoside triphosphate hydrolases"/>
    <property type="match status" value="1"/>
</dbReference>
<evidence type="ECO:0000313" key="3">
    <source>
        <dbReference type="Proteomes" id="UP001058974"/>
    </source>
</evidence>
<keyword evidence="3" id="KW-1185">Reference proteome</keyword>
<dbReference type="AlphaFoldDB" id="A0A9D5AAB5"/>
<dbReference type="InterPro" id="IPR027417">
    <property type="entry name" value="P-loop_NTPase"/>
</dbReference>
<accession>A0A9D5AAB5</accession>
<name>A0A9D5AAB5_PEA</name>
<organism evidence="2 3">
    <name type="scientific">Pisum sativum</name>
    <name type="common">Garden pea</name>
    <name type="synonym">Lathyrus oleraceus</name>
    <dbReference type="NCBI Taxonomy" id="3888"/>
    <lineage>
        <taxon>Eukaryota</taxon>
        <taxon>Viridiplantae</taxon>
        <taxon>Streptophyta</taxon>
        <taxon>Embryophyta</taxon>
        <taxon>Tracheophyta</taxon>
        <taxon>Spermatophyta</taxon>
        <taxon>Magnoliopsida</taxon>
        <taxon>eudicotyledons</taxon>
        <taxon>Gunneridae</taxon>
        <taxon>Pentapetalae</taxon>
        <taxon>rosids</taxon>
        <taxon>fabids</taxon>
        <taxon>Fabales</taxon>
        <taxon>Fabaceae</taxon>
        <taxon>Papilionoideae</taxon>
        <taxon>50 kb inversion clade</taxon>
        <taxon>NPAAA clade</taxon>
        <taxon>Hologalegina</taxon>
        <taxon>IRL clade</taxon>
        <taxon>Fabeae</taxon>
        <taxon>Lathyrus</taxon>
    </lineage>
</organism>
<feature type="domain" description="AAA+ ATPase" evidence="1">
    <location>
        <begin position="78"/>
        <end position="218"/>
    </location>
</feature>
<proteinExistence type="predicted"/>
<gene>
    <name evidence="2" type="ORF">KIW84_063900</name>
</gene>
<evidence type="ECO:0000313" key="2">
    <source>
        <dbReference type="EMBL" id="KAI5398285.1"/>
    </source>
</evidence>
<dbReference type="Pfam" id="PF00004">
    <property type="entry name" value="AAA"/>
    <property type="match status" value="1"/>
</dbReference>
<dbReference type="GO" id="GO:0006508">
    <property type="term" value="P:proteolysis"/>
    <property type="evidence" value="ECO:0007669"/>
    <property type="project" value="TreeGrafter"/>
</dbReference>
<reference evidence="2 3" key="1">
    <citation type="journal article" date="2022" name="Nat. Genet.">
        <title>Improved pea reference genome and pan-genome highlight genomic features and evolutionary characteristics.</title>
        <authorList>
            <person name="Yang T."/>
            <person name="Liu R."/>
            <person name="Luo Y."/>
            <person name="Hu S."/>
            <person name="Wang D."/>
            <person name="Wang C."/>
            <person name="Pandey M.K."/>
            <person name="Ge S."/>
            <person name="Xu Q."/>
            <person name="Li N."/>
            <person name="Li G."/>
            <person name="Huang Y."/>
            <person name="Saxena R.K."/>
            <person name="Ji Y."/>
            <person name="Li M."/>
            <person name="Yan X."/>
            <person name="He Y."/>
            <person name="Liu Y."/>
            <person name="Wang X."/>
            <person name="Xiang C."/>
            <person name="Varshney R.K."/>
            <person name="Ding H."/>
            <person name="Gao S."/>
            <person name="Zong X."/>
        </authorList>
    </citation>
    <scope>NUCLEOTIDE SEQUENCE [LARGE SCALE GENOMIC DNA]</scope>
    <source>
        <strain evidence="2 3">cv. Zhongwan 6</strain>
    </source>
</reference>
<comment type="caution">
    <text evidence="2">The sequence shown here is derived from an EMBL/GenBank/DDBJ whole genome shotgun (WGS) entry which is preliminary data.</text>
</comment>
<dbReference type="Proteomes" id="UP001058974">
    <property type="component" value="Chromosome 6"/>
</dbReference>
<dbReference type="FunFam" id="3.40.50.300:FF:001891">
    <property type="entry name" value="ATP-dependent zinc metalloprotease FtsH 3"/>
    <property type="match status" value="1"/>
</dbReference>
<dbReference type="PANTHER" id="PTHR23076:SF58">
    <property type="entry name" value="INACTIVE ATP-DEPENDENT ZINC METALLOPROTEASE FTSHI 5, CHLOROPLASTIC-RELATED"/>
    <property type="match status" value="1"/>
</dbReference>
<dbReference type="GO" id="GO:0009535">
    <property type="term" value="C:chloroplast thylakoid membrane"/>
    <property type="evidence" value="ECO:0007669"/>
    <property type="project" value="TreeGrafter"/>
</dbReference>
<dbReference type="InterPro" id="IPR003959">
    <property type="entry name" value="ATPase_AAA_core"/>
</dbReference>
<evidence type="ECO:0000259" key="1">
    <source>
        <dbReference type="SMART" id="SM00382"/>
    </source>
</evidence>
<dbReference type="EMBL" id="JAMSHJ010000006">
    <property type="protein sequence ID" value="KAI5398285.1"/>
    <property type="molecule type" value="Genomic_DNA"/>
</dbReference>
<dbReference type="GO" id="GO:0004176">
    <property type="term" value="F:ATP-dependent peptidase activity"/>
    <property type="evidence" value="ECO:0007669"/>
    <property type="project" value="TreeGrafter"/>
</dbReference>
<dbReference type="PANTHER" id="PTHR23076">
    <property type="entry name" value="METALLOPROTEASE M41 FTSH"/>
    <property type="match status" value="1"/>
</dbReference>
<dbReference type="Gramene" id="Psat06G0390000-T4">
    <property type="protein sequence ID" value="KAI5398285.1"/>
    <property type="gene ID" value="KIW84_063900"/>
</dbReference>
<dbReference type="GO" id="GO:0005524">
    <property type="term" value="F:ATP binding"/>
    <property type="evidence" value="ECO:0007669"/>
    <property type="project" value="InterPro"/>
</dbReference>
<dbReference type="GO" id="GO:0016887">
    <property type="term" value="F:ATP hydrolysis activity"/>
    <property type="evidence" value="ECO:0007669"/>
    <property type="project" value="InterPro"/>
</dbReference>